<comment type="caution">
    <text evidence="2">The sequence shown here is derived from an EMBL/GenBank/DDBJ whole genome shotgun (WGS) entry which is preliminary data.</text>
</comment>
<proteinExistence type="predicted"/>
<dbReference type="EMBL" id="JAOTIF010000021">
    <property type="protein sequence ID" value="MCU7551573.1"/>
    <property type="molecule type" value="Genomic_DNA"/>
</dbReference>
<dbReference type="Proteomes" id="UP001155483">
    <property type="component" value="Unassembled WGS sequence"/>
</dbReference>
<evidence type="ECO:0000256" key="1">
    <source>
        <dbReference type="SAM" id="SignalP"/>
    </source>
</evidence>
<feature type="chain" id="PRO_5040985996" evidence="1">
    <location>
        <begin position="24"/>
        <end position="474"/>
    </location>
</feature>
<dbReference type="InterPro" id="IPR025515">
    <property type="entry name" value="DUF4403"/>
</dbReference>
<reference evidence="2" key="2">
    <citation type="submission" date="2023-04" db="EMBL/GenBank/DDBJ databases">
        <title>Paracnuella aquatica gen. nov., sp. nov., a member of the family Chitinophagaceae isolated from a hot spring.</title>
        <authorList>
            <person name="Wang C."/>
        </authorList>
    </citation>
    <scope>NUCLEOTIDE SEQUENCE</scope>
    <source>
        <strain evidence="2">LB-8</strain>
    </source>
</reference>
<reference evidence="2" key="1">
    <citation type="submission" date="2022-09" db="EMBL/GenBank/DDBJ databases">
        <authorList>
            <person name="Yuan C."/>
            <person name="Ke Z."/>
        </authorList>
    </citation>
    <scope>NUCLEOTIDE SEQUENCE</scope>
    <source>
        <strain evidence="2">LB-8</strain>
    </source>
</reference>
<accession>A0A9X3BJR6</accession>
<protein>
    <submittedName>
        <fullName evidence="2">DUF4403 family protein</fullName>
    </submittedName>
</protein>
<organism evidence="2 3">
    <name type="scientific">Paraflavisolibacter caeni</name>
    <dbReference type="NCBI Taxonomy" id="2982496"/>
    <lineage>
        <taxon>Bacteria</taxon>
        <taxon>Pseudomonadati</taxon>
        <taxon>Bacteroidota</taxon>
        <taxon>Chitinophagia</taxon>
        <taxon>Chitinophagales</taxon>
        <taxon>Chitinophagaceae</taxon>
        <taxon>Paraflavisolibacter</taxon>
    </lineage>
</organism>
<dbReference type="PROSITE" id="PS51257">
    <property type="entry name" value="PROKAR_LIPOPROTEIN"/>
    <property type="match status" value="1"/>
</dbReference>
<evidence type="ECO:0000313" key="2">
    <source>
        <dbReference type="EMBL" id="MCU7551573.1"/>
    </source>
</evidence>
<dbReference type="AlphaFoldDB" id="A0A9X3BJR6"/>
<dbReference type="RefSeq" id="WP_279299009.1">
    <property type="nucleotide sequence ID" value="NZ_JAOTIF010000021.1"/>
</dbReference>
<evidence type="ECO:0000313" key="3">
    <source>
        <dbReference type="Proteomes" id="UP001155483"/>
    </source>
</evidence>
<feature type="signal peptide" evidence="1">
    <location>
        <begin position="1"/>
        <end position="23"/>
    </location>
</feature>
<sequence length="474" mass="54049">MKALITFLILLPFLISCSGGIDAEHNQSTYSVTALDSMPESEINVPIQIDLKPIFSLVENKVDTVFSTPNWPEGWVEADCATRYKYFFHRSPFSISASGNELNITFTGNYKMVGATRVCIADKILSIWTPPCKCGFTEGDRQVKIGFKSRFNILPRHSLSMKIDQAKPIALNKCTICFWQQDITAQIMKQIQVQLDLARKTLQDSFRVVDLKPYLQKAWDQLNDVFAVGNLGYFSLYPRKIYIQNMDAKDDLLNINIGITATPLVSFEIPEVNEAPVPELTPAVTKNNFNIYLDAVLQYDSLSKIVNQYLKGKRFNFQEGFIKKYVVIQNCQLSGNEDGRLKIKVDFSGSHKGIVYFVGNPVYDSAQQSLVVHNLHYDLQTRDFLLKTAQWLYNKRIINELSKYTSFNLSQYYDTASKTLNTWLNKEWRKGMQSSGSVAELKLTDVFVKPQHLIIRSNCTGNLTLKINELNWAL</sequence>
<name>A0A9X3BJR6_9BACT</name>
<dbReference type="Pfam" id="PF14356">
    <property type="entry name" value="DUF4403"/>
    <property type="match status" value="1"/>
</dbReference>
<keyword evidence="1" id="KW-0732">Signal</keyword>
<keyword evidence="3" id="KW-1185">Reference proteome</keyword>
<gene>
    <name evidence="2" type="ORF">OCK74_20800</name>
</gene>